<proteinExistence type="inferred from homology"/>
<dbReference type="GO" id="GO:0005886">
    <property type="term" value="C:plasma membrane"/>
    <property type="evidence" value="ECO:0007669"/>
    <property type="project" value="UniProtKB-SubCell"/>
</dbReference>
<keyword evidence="7 10" id="KW-0175">Coiled coil</keyword>
<feature type="compositionally biased region" description="Basic and acidic residues" evidence="11">
    <location>
        <begin position="505"/>
        <end position="518"/>
    </location>
</feature>
<evidence type="ECO:0000313" key="13">
    <source>
        <dbReference type="EnsemblPlants" id="Kaladp0011s1324.1.v1.1"/>
    </source>
</evidence>
<organism evidence="13 14">
    <name type="scientific">Kalanchoe fedtschenkoi</name>
    <name type="common">Lavender scallops</name>
    <name type="synonym">South American air plant</name>
    <dbReference type="NCBI Taxonomy" id="63787"/>
    <lineage>
        <taxon>Eukaryota</taxon>
        <taxon>Viridiplantae</taxon>
        <taxon>Streptophyta</taxon>
        <taxon>Embryophyta</taxon>
        <taxon>Tracheophyta</taxon>
        <taxon>Spermatophyta</taxon>
        <taxon>Magnoliopsida</taxon>
        <taxon>eudicotyledons</taxon>
        <taxon>Gunneridae</taxon>
        <taxon>Pentapetalae</taxon>
        <taxon>Saxifragales</taxon>
        <taxon>Crassulaceae</taxon>
        <taxon>Kalanchoe</taxon>
    </lineage>
</organism>
<protein>
    <recommendedName>
        <fullName evidence="15">Proton pump-interactor 1</fullName>
    </recommendedName>
</protein>
<dbReference type="InterPro" id="IPR055282">
    <property type="entry name" value="PPI1-4"/>
</dbReference>
<evidence type="ECO:0000256" key="11">
    <source>
        <dbReference type="SAM" id="MobiDB-lite"/>
    </source>
</evidence>
<feature type="coiled-coil region" evidence="10">
    <location>
        <begin position="249"/>
        <end position="311"/>
    </location>
</feature>
<evidence type="ECO:0008006" key="15">
    <source>
        <dbReference type="Google" id="ProtNLM"/>
    </source>
</evidence>
<evidence type="ECO:0000256" key="2">
    <source>
        <dbReference type="ARBA" id="ARBA00004389"/>
    </source>
</evidence>
<dbReference type="OMA" id="HESIELK"/>
<feature type="region of interest" description="Disordered" evidence="11">
    <location>
        <begin position="397"/>
        <end position="577"/>
    </location>
</feature>
<feature type="transmembrane region" description="Helical" evidence="12">
    <location>
        <begin position="596"/>
        <end position="618"/>
    </location>
</feature>
<evidence type="ECO:0000256" key="3">
    <source>
        <dbReference type="ARBA" id="ARBA00022475"/>
    </source>
</evidence>
<name>A0A7N0SXU9_KALFE</name>
<keyword evidence="8 12" id="KW-0472">Membrane</keyword>
<keyword evidence="5" id="KW-0256">Endoplasmic reticulum</keyword>
<evidence type="ECO:0000256" key="8">
    <source>
        <dbReference type="ARBA" id="ARBA00023136"/>
    </source>
</evidence>
<dbReference type="AlphaFoldDB" id="A0A7N0SXU9"/>
<feature type="compositionally biased region" description="Basic and acidic residues" evidence="11">
    <location>
        <begin position="419"/>
        <end position="433"/>
    </location>
</feature>
<dbReference type="PANTHER" id="PTHR32219">
    <property type="entry name" value="RNA-BINDING PROTEIN YLMH-RELATED"/>
    <property type="match status" value="1"/>
</dbReference>
<keyword evidence="14" id="KW-1185">Reference proteome</keyword>
<evidence type="ECO:0000256" key="4">
    <source>
        <dbReference type="ARBA" id="ARBA00022692"/>
    </source>
</evidence>
<dbReference type="Proteomes" id="UP000594263">
    <property type="component" value="Unplaced"/>
</dbReference>
<evidence type="ECO:0000313" key="14">
    <source>
        <dbReference type="Proteomes" id="UP000594263"/>
    </source>
</evidence>
<feature type="compositionally biased region" description="Acidic residues" evidence="11">
    <location>
        <begin position="532"/>
        <end position="557"/>
    </location>
</feature>
<evidence type="ECO:0000256" key="12">
    <source>
        <dbReference type="SAM" id="Phobius"/>
    </source>
</evidence>
<dbReference type="GO" id="GO:0005789">
    <property type="term" value="C:endoplasmic reticulum membrane"/>
    <property type="evidence" value="ECO:0007669"/>
    <property type="project" value="UniProtKB-SubCell"/>
</dbReference>
<reference evidence="13" key="1">
    <citation type="submission" date="2021-01" db="UniProtKB">
        <authorList>
            <consortium name="EnsemblPlants"/>
        </authorList>
    </citation>
    <scope>IDENTIFICATION</scope>
</reference>
<dbReference type="EnsemblPlants" id="Kaladp0011s1324.1.v1.1">
    <property type="protein sequence ID" value="Kaladp0011s1324.1.v1.1"/>
    <property type="gene ID" value="Kaladp0011s1324.v1.1"/>
</dbReference>
<feature type="compositionally biased region" description="Basic and acidic residues" evidence="11">
    <location>
        <begin position="464"/>
        <end position="498"/>
    </location>
</feature>
<keyword evidence="6 12" id="KW-1133">Transmembrane helix</keyword>
<comment type="subcellular location">
    <subcellularLocation>
        <location evidence="1">Cell membrane</location>
        <topology evidence="1">Single-pass membrane protein</topology>
    </subcellularLocation>
    <subcellularLocation>
        <location evidence="2">Endoplasmic reticulum membrane</location>
        <topology evidence="2">Single-pass membrane protein</topology>
    </subcellularLocation>
</comment>
<keyword evidence="3" id="KW-1003">Cell membrane</keyword>
<sequence length="620" mass="69403">MGVEVGGFEVAEAPAGASSIPVPPENGKVDVGVNGGAIKFGSHGDEQPDKVEASKVADGPKDAVDEWPAPRQVHSFYFIRYRPYDDVKLKAKKELIEKDVEKKTQARFQITEKIRAKKTDRAEIISQLKALGVEDKQYWAIIDEKRKEMAPLQQALGQLRNPNGARGGERGGLCSSEQELDDLIRSLNYRMQHESIPLSEEKQILKEIKALEQTRPQVVANAAKRAEIQGSMGQKETIQGQVKLIGGDLDGVRKEKQVIREKIKELEKQLNDLNQEINKLETERQTVSESRDKAYETRQQLNKQRNDANAHFYENRSLLNTARDLAAKRDVKGLEQLASDEVEKFMAQWNDEKAFREDYEKRILSSLDNRFLSRDGRMRNPEEKPLVVVEAPTPAVSEAKAGAKKAKEEVKEAPAPVSEKTKEETKPKGEGKAKPAVAEVSKQPAVPKDDDDVYIPPKVVSKAVEVDPEKLKEQKRQEEIAKAKQATERKKKLAEKAAAKAAVRAQKEAEKKLKDKEKKAKKKAGATTANNESEEPTETTEDADPVENEEEKADEEPAPVSTKARQTKNVVRQKVRSRATGPLPKAILKRKKAANYWQWAAPAGAVLVVLLLLGYYYFQM</sequence>
<accession>A0A7N0SXU9</accession>
<feature type="region of interest" description="Disordered" evidence="11">
    <location>
        <begin position="14"/>
        <end position="33"/>
    </location>
</feature>
<evidence type="ECO:0000256" key="5">
    <source>
        <dbReference type="ARBA" id="ARBA00022824"/>
    </source>
</evidence>
<evidence type="ECO:0000256" key="6">
    <source>
        <dbReference type="ARBA" id="ARBA00022989"/>
    </source>
</evidence>
<evidence type="ECO:0000256" key="1">
    <source>
        <dbReference type="ARBA" id="ARBA00004162"/>
    </source>
</evidence>
<dbReference type="PANTHER" id="PTHR32219:SF2">
    <property type="entry name" value="PROTON PUMP-INTERACTOR 1"/>
    <property type="match status" value="1"/>
</dbReference>
<evidence type="ECO:0000256" key="9">
    <source>
        <dbReference type="ARBA" id="ARBA00038080"/>
    </source>
</evidence>
<evidence type="ECO:0000256" key="10">
    <source>
        <dbReference type="SAM" id="Coils"/>
    </source>
</evidence>
<comment type="similarity">
    <text evidence="9">Belongs to the plant Proton pump-interactor protein family.</text>
</comment>
<dbReference type="Gramene" id="Kaladp0011s1324.1.v1.1">
    <property type="protein sequence ID" value="Kaladp0011s1324.1.v1.1"/>
    <property type="gene ID" value="Kaladp0011s1324.v1.1"/>
</dbReference>
<evidence type="ECO:0000256" key="7">
    <source>
        <dbReference type="ARBA" id="ARBA00023054"/>
    </source>
</evidence>
<keyword evidence="4 12" id="KW-0812">Transmembrane</keyword>